<dbReference type="CDD" id="cd03354">
    <property type="entry name" value="LbH_SAT"/>
    <property type="match status" value="1"/>
</dbReference>
<sequence length="208" mass="22429">MSFVEDTGNASTRMGLKALIREDYRNHFSDWTRPGFRAIAVYRFGFWARGLKPGLKRRILVRLHLTAFRYVRNRYGIEIAATAKIGRRFHIGHQNAIVVHAHASIGDDCKIRQGVTLGVGGLERDIDFSKSGPVIGNRVDIGAGAMIVGKVTIGDDVNIGPNAVVMVNVPANSTVLGPPARILPRPAPAAEGKAHAAGATAPSFSRLN</sequence>
<dbReference type="PROSITE" id="PS00101">
    <property type="entry name" value="HEXAPEP_TRANSFERASES"/>
    <property type="match status" value="1"/>
</dbReference>
<accession>A0A8J2YG40</accession>
<evidence type="ECO:0000256" key="5">
    <source>
        <dbReference type="SAM" id="MobiDB-lite"/>
    </source>
</evidence>
<gene>
    <name evidence="6" type="primary">cysE</name>
    <name evidence="6" type="ORF">GCM10007276_07150</name>
</gene>
<evidence type="ECO:0000256" key="2">
    <source>
        <dbReference type="ARBA" id="ARBA00022679"/>
    </source>
</evidence>
<dbReference type="SUPFAM" id="SSF51161">
    <property type="entry name" value="Trimeric LpxA-like enzymes"/>
    <property type="match status" value="1"/>
</dbReference>
<comment type="caution">
    <text evidence="6">The sequence shown here is derived from an EMBL/GenBank/DDBJ whole genome shotgun (WGS) entry which is preliminary data.</text>
</comment>
<name>A0A8J2YG40_9RHOB</name>
<organism evidence="6 7">
    <name type="scientific">Agaricicola taiwanensis</name>
    <dbReference type="NCBI Taxonomy" id="591372"/>
    <lineage>
        <taxon>Bacteria</taxon>
        <taxon>Pseudomonadati</taxon>
        <taxon>Pseudomonadota</taxon>
        <taxon>Alphaproteobacteria</taxon>
        <taxon>Rhodobacterales</taxon>
        <taxon>Paracoccaceae</taxon>
        <taxon>Agaricicola</taxon>
    </lineage>
</organism>
<evidence type="ECO:0000313" key="6">
    <source>
        <dbReference type="EMBL" id="GGE32459.1"/>
    </source>
</evidence>
<evidence type="ECO:0000313" key="7">
    <source>
        <dbReference type="Proteomes" id="UP000602745"/>
    </source>
</evidence>
<reference evidence="6" key="1">
    <citation type="journal article" date="2014" name="Int. J. Syst. Evol. Microbiol.">
        <title>Complete genome sequence of Corynebacterium casei LMG S-19264T (=DSM 44701T), isolated from a smear-ripened cheese.</title>
        <authorList>
            <consortium name="US DOE Joint Genome Institute (JGI-PGF)"/>
            <person name="Walter F."/>
            <person name="Albersmeier A."/>
            <person name="Kalinowski J."/>
            <person name="Ruckert C."/>
        </authorList>
    </citation>
    <scope>NUCLEOTIDE SEQUENCE</scope>
    <source>
        <strain evidence="6">CCM 7684</strain>
    </source>
</reference>
<dbReference type="InterPro" id="IPR001451">
    <property type="entry name" value="Hexapep"/>
</dbReference>
<proteinExistence type="inferred from homology"/>
<comment type="similarity">
    <text evidence="1">Belongs to the transferase hexapeptide repeat family.</text>
</comment>
<dbReference type="Pfam" id="PF00132">
    <property type="entry name" value="Hexapep"/>
    <property type="match status" value="1"/>
</dbReference>
<feature type="compositionally biased region" description="Low complexity" evidence="5">
    <location>
        <begin position="186"/>
        <end position="202"/>
    </location>
</feature>
<evidence type="ECO:0000256" key="1">
    <source>
        <dbReference type="ARBA" id="ARBA00007274"/>
    </source>
</evidence>
<dbReference type="Proteomes" id="UP000602745">
    <property type="component" value="Unassembled WGS sequence"/>
</dbReference>
<dbReference type="InterPro" id="IPR011004">
    <property type="entry name" value="Trimer_LpxA-like_sf"/>
</dbReference>
<dbReference type="InterPro" id="IPR018357">
    <property type="entry name" value="Hexapep_transf_CS"/>
</dbReference>
<dbReference type="GO" id="GO:0016746">
    <property type="term" value="F:acyltransferase activity"/>
    <property type="evidence" value="ECO:0007669"/>
    <property type="project" value="UniProtKB-KW"/>
</dbReference>
<dbReference type="Gene3D" id="2.160.10.10">
    <property type="entry name" value="Hexapeptide repeat proteins"/>
    <property type="match status" value="1"/>
</dbReference>
<feature type="region of interest" description="Disordered" evidence="5">
    <location>
        <begin position="186"/>
        <end position="208"/>
    </location>
</feature>
<dbReference type="InterPro" id="IPR045304">
    <property type="entry name" value="LbH_SAT"/>
</dbReference>
<dbReference type="EMBL" id="BMCP01000001">
    <property type="protein sequence ID" value="GGE32459.1"/>
    <property type="molecule type" value="Genomic_DNA"/>
</dbReference>
<dbReference type="AlphaFoldDB" id="A0A8J2YG40"/>
<dbReference type="PANTHER" id="PTHR42811">
    <property type="entry name" value="SERINE ACETYLTRANSFERASE"/>
    <property type="match status" value="1"/>
</dbReference>
<dbReference type="RefSeq" id="WP_188408316.1">
    <property type="nucleotide sequence ID" value="NZ_BMCP01000001.1"/>
</dbReference>
<keyword evidence="3" id="KW-0677">Repeat</keyword>
<keyword evidence="7" id="KW-1185">Reference proteome</keyword>
<reference evidence="6" key="2">
    <citation type="submission" date="2020-09" db="EMBL/GenBank/DDBJ databases">
        <authorList>
            <person name="Sun Q."/>
            <person name="Sedlacek I."/>
        </authorList>
    </citation>
    <scope>NUCLEOTIDE SEQUENCE</scope>
    <source>
        <strain evidence="6">CCM 7684</strain>
    </source>
</reference>
<keyword evidence="4" id="KW-0012">Acyltransferase</keyword>
<protein>
    <submittedName>
        <fullName evidence="6">Serine acetyltransferase</fullName>
    </submittedName>
</protein>
<evidence type="ECO:0000256" key="3">
    <source>
        <dbReference type="ARBA" id="ARBA00022737"/>
    </source>
</evidence>
<evidence type="ECO:0000256" key="4">
    <source>
        <dbReference type="ARBA" id="ARBA00023315"/>
    </source>
</evidence>
<keyword evidence="2" id="KW-0808">Transferase</keyword>